<protein>
    <submittedName>
        <fullName evidence="1">Uncharacterized protein</fullName>
    </submittedName>
</protein>
<reference evidence="2" key="1">
    <citation type="submission" date="2014-08" db="EMBL/GenBank/DDBJ databases">
        <authorList>
            <person name="Gozdek A."/>
            <person name="Dabrowski K."/>
            <person name="Lobocka M."/>
        </authorList>
    </citation>
    <scope>NUCLEOTIDE SEQUENCE [LARGE SCALE GENOMIC DNA]</scope>
</reference>
<evidence type="ECO:0000313" key="1">
    <source>
        <dbReference type="EMBL" id="AIW01810.1"/>
    </source>
</evidence>
<dbReference type="EMBL" id="KM434186">
    <property type="protein sequence ID" value="AIW01810.1"/>
    <property type="molecule type" value="Genomic_DNA"/>
</dbReference>
<organism evidence="1 2">
    <name type="scientific">Pseudomonas phage vB_PaeM_PS24</name>
    <dbReference type="NCBI Taxonomy" id="1542092"/>
    <lineage>
        <taxon>Viruses</taxon>
        <taxon>Duplodnaviria</taxon>
        <taxon>Heunggongvirae</taxon>
        <taxon>Uroviricota</taxon>
        <taxon>Caudoviricetes</taxon>
        <taxon>Vandenendeviridae</taxon>
        <taxon>Nankokuvirus</taxon>
        <taxon>Nankokuvirus PS24</taxon>
    </lineage>
</organism>
<gene>
    <name evidence="1" type="ORF">vB_PaeM_PS2400108</name>
</gene>
<dbReference type="Proteomes" id="UP000203203">
    <property type="component" value="Segment"/>
</dbReference>
<evidence type="ECO:0000313" key="2">
    <source>
        <dbReference type="Proteomes" id="UP000203203"/>
    </source>
</evidence>
<keyword evidence="2" id="KW-1185">Reference proteome</keyword>
<dbReference type="KEGG" id="vg:26632684"/>
<proteinExistence type="predicted"/>
<name>A0A0K0L9I8_9CAUD</name>
<dbReference type="RefSeq" id="YP_009206070.1">
    <property type="nucleotide sequence ID" value="NC_028882.1"/>
</dbReference>
<accession>A0A0K0L9I8</accession>
<dbReference type="GeneID" id="26632684"/>
<sequence length="53" mass="6055">MQQVSLTDWLEELDLVLESRGLPSAHAYFLEGLYGDYYDQGLTPEEAVEEEFG</sequence>